<feature type="non-terminal residue" evidence="1">
    <location>
        <position position="52"/>
    </location>
</feature>
<feature type="non-terminal residue" evidence="1">
    <location>
        <position position="1"/>
    </location>
</feature>
<reference evidence="1" key="1">
    <citation type="submission" date="2021-06" db="EMBL/GenBank/DDBJ databases">
        <authorList>
            <person name="Kallberg Y."/>
            <person name="Tangrot J."/>
            <person name="Rosling A."/>
        </authorList>
    </citation>
    <scope>NUCLEOTIDE SEQUENCE</scope>
    <source>
        <strain evidence="1">MA461A</strain>
    </source>
</reference>
<gene>
    <name evidence="1" type="ORF">RPERSI_LOCUS18086</name>
</gene>
<comment type="caution">
    <text evidence="1">The sequence shown here is derived from an EMBL/GenBank/DDBJ whole genome shotgun (WGS) entry which is preliminary data.</text>
</comment>
<proteinExistence type="predicted"/>
<evidence type="ECO:0000313" key="2">
    <source>
        <dbReference type="Proteomes" id="UP000789920"/>
    </source>
</evidence>
<evidence type="ECO:0000313" key="1">
    <source>
        <dbReference type="EMBL" id="CAG8784546.1"/>
    </source>
</evidence>
<keyword evidence="2" id="KW-1185">Reference proteome</keyword>
<organism evidence="1 2">
    <name type="scientific">Racocetra persica</name>
    <dbReference type="NCBI Taxonomy" id="160502"/>
    <lineage>
        <taxon>Eukaryota</taxon>
        <taxon>Fungi</taxon>
        <taxon>Fungi incertae sedis</taxon>
        <taxon>Mucoromycota</taxon>
        <taxon>Glomeromycotina</taxon>
        <taxon>Glomeromycetes</taxon>
        <taxon>Diversisporales</taxon>
        <taxon>Gigasporaceae</taxon>
        <taxon>Racocetra</taxon>
    </lineage>
</organism>
<dbReference type="EMBL" id="CAJVQC010047305">
    <property type="protein sequence ID" value="CAG8784546.1"/>
    <property type="molecule type" value="Genomic_DNA"/>
</dbReference>
<dbReference type="Proteomes" id="UP000789920">
    <property type="component" value="Unassembled WGS sequence"/>
</dbReference>
<accession>A0ACA9RAF6</accession>
<name>A0ACA9RAF6_9GLOM</name>
<protein>
    <submittedName>
        <fullName evidence="1">4539_t:CDS:1</fullName>
    </submittedName>
</protein>
<sequence>RVSRGIENAPGTKLGHILFSEIARRICDEFLNVNVKSVIQFAACPQFTACAH</sequence>